<dbReference type="CDD" id="cd09898">
    <property type="entry name" value="H3TH_53EXO"/>
    <property type="match status" value="1"/>
</dbReference>
<keyword evidence="8" id="KW-1185">Reference proteome</keyword>
<dbReference type="EMBL" id="QFGA01000003">
    <property type="protein sequence ID" value="TEB04792.1"/>
    <property type="molecule type" value="Genomic_DNA"/>
</dbReference>
<organism evidence="7 8">
    <name type="scientific">Pelotomaculum schinkii</name>
    <dbReference type="NCBI Taxonomy" id="78350"/>
    <lineage>
        <taxon>Bacteria</taxon>
        <taxon>Bacillati</taxon>
        <taxon>Bacillota</taxon>
        <taxon>Clostridia</taxon>
        <taxon>Eubacteriales</taxon>
        <taxon>Desulfotomaculaceae</taxon>
        <taxon>Pelotomaculum</taxon>
    </lineage>
</organism>
<dbReference type="GO" id="GO:0033567">
    <property type="term" value="P:DNA replication, Okazaki fragment processing"/>
    <property type="evidence" value="ECO:0007669"/>
    <property type="project" value="InterPro"/>
</dbReference>
<reference evidence="7 8" key="1">
    <citation type="journal article" date="2018" name="Environ. Microbiol.">
        <title>Novel energy conservation strategies and behaviour of Pelotomaculum schinkii driving syntrophic propionate catabolism.</title>
        <authorList>
            <person name="Hidalgo-Ahumada C.A.P."/>
            <person name="Nobu M.K."/>
            <person name="Narihiro T."/>
            <person name="Tamaki H."/>
            <person name="Liu W.T."/>
            <person name="Kamagata Y."/>
            <person name="Stams A.J.M."/>
            <person name="Imachi H."/>
            <person name="Sousa D.Z."/>
        </authorList>
    </citation>
    <scope>NUCLEOTIDE SEQUENCE [LARGE SCALE GENOMIC DNA]</scope>
    <source>
        <strain evidence="7 8">HH</strain>
    </source>
</reference>
<dbReference type="InterPro" id="IPR036279">
    <property type="entry name" value="5-3_exonuclease_C_sf"/>
</dbReference>
<gene>
    <name evidence="7" type="primary">polA_2</name>
    <name evidence="7" type="ORF">Psch_03554</name>
</gene>
<keyword evidence="1" id="KW-0540">Nuclease</keyword>
<dbReference type="SUPFAM" id="SSF88723">
    <property type="entry name" value="PIN domain-like"/>
    <property type="match status" value="1"/>
</dbReference>
<dbReference type="SMART" id="SM00279">
    <property type="entry name" value="HhH2"/>
    <property type="match status" value="1"/>
</dbReference>
<keyword evidence="2" id="KW-0378">Hydrolase</keyword>
<keyword evidence="7" id="KW-0808">Transferase</keyword>
<dbReference type="RefSeq" id="WP_190259117.1">
    <property type="nucleotide sequence ID" value="NZ_QFGA01000003.1"/>
</dbReference>
<evidence type="ECO:0000256" key="3">
    <source>
        <dbReference type="ARBA" id="ARBA00023125"/>
    </source>
</evidence>
<proteinExistence type="predicted"/>
<dbReference type="InterPro" id="IPR020046">
    <property type="entry name" value="5-3_exonucl_a-hlix_arch_N"/>
</dbReference>
<dbReference type="Gene3D" id="3.40.50.1010">
    <property type="entry name" value="5'-nuclease"/>
    <property type="match status" value="1"/>
</dbReference>
<dbReference type="InterPro" id="IPR029060">
    <property type="entry name" value="PIN-like_dom_sf"/>
</dbReference>
<evidence type="ECO:0000259" key="6">
    <source>
        <dbReference type="SMART" id="SM00475"/>
    </source>
</evidence>
<dbReference type="Proteomes" id="UP000298324">
    <property type="component" value="Unassembled WGS sequence"/>
</dbReference>
<name>A0A4Y7R7Q1_9FIRM</name>
<dbReference type="CDD" id="cd09859">
    <property type="entry name" value="PIN_53EXO"/>
    <property type="match status" value="1"/>
</dbReference>
<dbReference type="GO" id="GO:0003677">
    <property type="term" value="F:DNA binding"/>
    <property type="evidence" value="ECO:0007669"/>
    <property type="project" value="UniProtKB-KW"/>
</dbReference>
<accession>A0A4Y7R7Q1</accession>
<comment type="function">
    <text evidence="4">5'-3' exonuclease acting preferentially on double-stranded DNA.</text>
</comment>
<dbReference type="PANTHER" id="PTHR42646">
    <property type="entry name" value="FLAP ENDONUCLEASE XNI"/>
    <property type="match status" value="1"/>
</dbReference>
<dbReference type="PANTHER" id="PTHR42646:SF2">
    <property type="entry name" value="5'-3' EXONUCLEASE FAMILY PROTEIN"/>
    <property type="match status" value="1"/>
</dbReference>
<dbReference type="GO" id="GO:0017108">
    <property type="term" value="F:5'-flap endonuclease activity"/>
    <property type="evidence" value="ECO:0007669"/>
    <property type="project" value="InterPro"/>
</dbReference>
<dbReference type="InterPro" id="IPR020045">
    <property type="entry name" value="DNA_polI_H3TH"/>
</dbReference>
<dbReference type="SMART" id="SM00475">
    <property type="entry name" value="53EXOc"/>
    <property type="match status" value="1"/>
</dbReference>
<evidence type="ECO:0000313" key="7">
    <source>
        <dbReference type="EMBL" id="TEB04792.1"/>
    </source>
</evidence>
<protein>
    <recommendedName>
        <fullName evidence="5">5'-3' exonuclease</fullName>
    </recommendedName>
</protein>
<dbReference type="GO" id="GO:0016779">
    <property type="term" value="F:nucleotidyltransferase activity"/>
    <property type="evidence" value="ECO:0007669"/>
    <property type="project" value="UniProtKB-KW"/>
</dbReference>
<dbReference type="FunFam" id="1.10.150.20:FF:000003">
    <property type="entry name" value="DNA polymerase I"/>
    <property type="match status" value="1"/>
</dbReference>
<dbReference type="Gene3D" id="1.10.150.20">
    <property type="entry name" value="5' to 3' exonuclease, C-terminal subdomain"/>
    <property type="match status" value="1"/>
</dbReference>
<sequence>MLVDGNSLLHRCFHAFPPMSAPDGRPTNAVFGMLRLLVNIIDARKPTHLAVAFDLSRNSFRKEAYPEYKANRKETDPDLVPQFSIIREVLKALNIPYFEKELYEADDIIGTLACQTQADYKVKILTGDRDCLQLINEKVSVLLTITGVSKLVECTPESTEKKLGFRHDQVLSMKALAGDHSDNIPGVRGVGEKTALSLLDKYGTIEGVIASASEIPGKLGEKVRTSVEMIRLSQQLATIVCNVSLDVEPESLRLRINRKAGTEILARLGIKSINLDGLVSQSPQVSKPARPTIQHNAGRIVIPSTGSQQRCGICARPIPCRRFVELGEHGKLAFGAKIFWACRICSAALKPDCYKEIP</sequence>
<dbReference type="Pfam" id="PF02739">
    <property type="entry name" value="5_3_exonuc_N"/>
    <property type="match status" value="1"/>
</dbReference>
<keyword evidence="3" id="KW-0238">DNA-binding</keyword>
<keyword evidence="7" id="KW-0548">Nucleotidyltransferase</keyword>
<dbReference type="Pfam" id="PF01367">
    <property type="entry name" value="5_3_exonuc"/>
    <property type="match status" value="1"/>
</dbReference>
<evidence type="ECO:0000256" key="4">
    <source>
        <dbReference type="ARBA" id="ARBA00049957"/>
    </source>
</evidence>
<evidence type="ECO:0000256" key="1">
    <source>
        <dbReference type="ARBA" id="ARBA00022722"/>
    </source>
</evidence>
<dbReference type="GO" id="GO:0008409">
    <property type="term" value="F:5'-3' exonuclease activity"/>
    <property type="evidence" value="ECO:0007669"/>
    <property type="project" value="InterPro"/>
</dbReference>
<dbReference type="AlphaFoldDB" id="A0A4Y7R7Q1"/>
<evidence type="ECO:0000256" key="2">
    <source>
        <dbReference type="ARBA" id="ARBA00022801"/>
    </source>
</evidence>
<dbReference type="InterPro" id="IPR008918">
    <property type="entry name" value="HhH2"/>
</dbReference>
<dbReference type="InterPro" id="IPR038969">
    <property type="entry name" value="FEN"/>
</dbReference>
<dbReference type="InterPro" id="IPR002421">
    <property type="entry name" value="5-3_exonuclease"/>
</dbReference>
<evidence type="ECO:0000256" key="5">
    <source>
        <dbReference type="ARBA" id="ARBA00050026"/>
    </source>
</evidence>
<evidence type="ECO:0000313" key="8">
    <source>
        <dbReference type="Proteomes" id="UP000298324"/>
    </source>
</evidence>
<dbReference type="SUPFAM" id="SSF47807">
    <property type="entry name" value="5' to 3' exonuclease, C-terminal subdomain"/>
    <property type="match status" value="1"/>
</dbReference>
<comment type="caution">
    <text evidence="7">The sequence shown here is derived from an EMBL/GenBank/DDBJ whole genome shotgun (WGS) entry which is preliminary data.</text>
</comment>
<feature type="domain" description="5'-3' exonuclease" evidence="6">
    <location>
        <begin position="1"/>
        <end position="255"/>
    </location>
</feature>